<dbReference type="PANTHER" id="PTHR21514:SF0">
    <property type="entry name" value="AP-4 COMPLEX ACCESSORY SUBUNIT TEPSIN"/>
    <property type="match status" value="1"/>
</dbReference>
<dbReference type="GO" id="GO:0043130">
    <property type="term" value="F:ubiquitin binding"/>
    <property type="evidence" value="ECO:0007669"/>
    <property type="project" value="InterPro"/>
</dbReference>
<dbReference type="GO" id="GO:0032588">
    <property type="term" value="C:trans-Golgi network membrane"/>
    <property type="evidence" value="ECO:0007669"/>
    <property type="project" value="TreeGrafter"/>
</dbReference>
<dbReference type="InterPro" id="IPR035802">
    <property type="entry name" value="ENTH/VHS_tepsin"/>
</dbReference>
<dbReference type="InterPro" id="IPR008942">
    <property type="entry name" value="ENTH_VHS"/>
</dbReference>
<dbReference type="OrthoDB" id="118154at2759"/>
<protein>
    <submittedName>
        <fullName evidence="7">VHS domain-containing protein</fullName>
    </submittedName>
</protein>
<dbReference type="Proteomes" id="UP000236161">
    <property type="component" value="Unassembled WGS sequence"/>
</dbReference>
<dbReference type="Gene3D" id="1.25.40.90">
    <property type="match status" value="1"/>
</dbReference>
<feature type="domain" description="VHS" evidence="6">
    <location>
        <begin position="35"/>
        <end position="86"/>
    </location>
</feature>
<dbReference type="AlphaFoldDB" id="A0A2I0B0E1"/>
<dbReference type="InterPro" id="IPR039273">
    <property type="entry name" value="TEPSIN"/>
</dbReference>
<dbReference type="STRING" id="1088818.A0A2I0B0E1"/>
<dbReference type="SUPFAM" id="SSF48371">
    <property type="entry name" value="ARM repeat"/>
    <property type="match status" value="1"/>
</dbReference>
<dbReference type="PROSITE" id="PS50179">
    <property type="entry name" value="VHS"/>
    <property type="match status" value="1"/>
</dbReference>
<keyword evidence="4" id="KW-0968">Cytoplasmic vesicle</keyword>
<evidence type="ECO:0000259" key="6">
    <source>
        <dbReference type="PROSITE" id="PS50179"/>
    </source>
</evidence>
<dbReference type="GO" id="GO:0035091">
    <property type="term" value="F:phosphatidylinositol binding"/>
    <property type="evidence" value="ECO:0007669"/>
    <property type="project" value="InterPro"/>
</dbReference>
<evidence type="ECO:0000313" key="8">
    <source>
        <dbReference type="Proteomes" id="UP000236161"/>
    </source>
</evidence>
<evidence type="ECO:0000256" key="4">
    <source>
        <dbReference type="ARBA" id="ARBA00023329"/>
    </source>
</evidence>
<dbReference type="PANTHER" id="PTHR21514">
    <property type="entry name" value="AP-4 COMPLEX ACCESSORY SUBUNIT TEPSIN"/>
    <property type="match status" value="1"/>
</dbReference>
<sequence>MDNSRRAVEAYWRSRMIDGVTADEDRVAPVYKLEEICELLRTSHVSVVNEVSEFILKRLDHKSPVVKQKALRLIKYAVGKSGSEFRRTMQRHSAAVRQLLHYKGQLDPLKGDALNKAVRDTAQETIAVLFASDDNKTATPAENISKRIEGFGNTNYEMPTEEKKSFLSEVMGIGSTSIIQGLTSLAVSHSMKKNDNGTYRSPNLRRSLTTEIDNQDRYEAVGEHHDEVWHSSKLSKNMGSGNWHPDSRSSYMNGAVNENDTANESNGSSHVGVKSQEERLLETVVTSGGVRLQPTRDALQAFLTEASKLDALAMSHAIEIKLQSHLWQVRMKAICILELILRKKDDDYCSIIASYFSENSDPVIKCCELPQTSLREKANKVLSLLDGDASHKVVNEGQTTDAKLRPGTVVELPDLIDTGDPDGDMAKTSTQNPGNQSFEDLTASPSVDLFAPAVLSDVSTSTNKKEEDDPFANVSFHMAEEKNHNDIFSGLIIEDKKSDEVMKMPAEIPAEFDIFGAHSGQSQNDDARNVHNLMAGLSVSQVNQQSELPSNGVFNSVLDSNAYYPVATMQLNMQPNIMFSPAFTTQSINYGAMGAFIAQQQMLFQNFGNSSRGYSSSDGILKDAGYTPPLPDIFQLSSNPIQTHSTVISTSKKEETKAFDFISEHLSSVRDSKRIH</sequence>
<keyword evidence="3" id="KW-0333">Golgi apparatus</keyword>
<keyword evidence="8" id="KW-1185">Reference proteome</keyword>
<feature type="region of interest" description="Disordered" evidence="5">
    <location>
        <begin position="257"/>
        <end position="276"/>
    </location>
</feature>
<dbReference type="CDD" id="cd03572">
    <property type="entry name" value="ENTH_like_Tepsin"/>
    <property type="match status" value="1"/>
</dbReference>
<evidence type="ECO:0000256" key="1">
    <source>
        <dbReference type="ARBA" id="ARBA00004132"/>
    </source>
</evidence>
<dbReference type="Pfam" id="PF01417">
    <property type="entry name" value="ENTH"/>
    <property type="match status" value="1"/>
</dbReference>
<accession>A0A2I0B0E1</accession>
<evidence type="ECO:0000256" key="2">
    <source>
        <dbReference type="ARBA" id="ARBA00004601"/>
    </source>
</evidence>
<reference evidence="7 8" key="1">
    <citation type="journal article" date="2017" name="Nature">
        <title>The Apostasia genome and the evolution of orchids.</title>
        <authorList>
            <person name="Zhang G.Q."/>
            <person name="Liu K.W."/>
            <person name="Li Z."/>
            <person name="Lohaus R."/>
            <person name="Hsiao Y.Y."/>
            <person name="Niu S.C."/>
            <person name="Wang J.Y."/>
            <person name="Lin Y.C."/>
            <person name="Xu Q."/>
            <person name="Chen L.J."/>
            <person name="Yoshida K."/>
            <person name="Fujiwara S."/>
            <person name="Wang Z.W."/>
            <person name="Zhang Y.Q."/>
            <person name="Mitsuda N."/>
            <person name="Wang M."/>
            <person name="Liu G.H."/>
            <person name="Pecoraro L."/>
            <person name="Huang H.X."/>
            <person name="Xiao X.J."/>
            <person name="Lin M."/>
            <person name="Wu X.Y."/>
            <person name="Wu W.L."/>
            <person name="Chen Y.Y."/>
            <person name="Chang S.B."/>
            <person name="Sakamoto S."/>
            <person name="Ohme-Takagi M."/>
            <person name="Yagi M."/>
            <person name="Zeng S.J."/>
            <person name="Shen C.Y."/>
            <person name="Yeh C.M."/>
            <person name="Luo Y.B."/>
            <person name="Tsai W.C."/>
            <person name="Van de Peer Y."/>
            <person name="Liu Z.J."/>
        </authorList>
    </citation>
    <scope>NUCLEOTIDE SEQUENCE [LARGE SCALE GENOMIC DNA]</scope>
    <source>
        <strain evidence="8">cv. Shenzhen</strain>
        <tissue evidence="7">Stem</tissue>
    </source>
</reference>
<dbReference type="EMBL" id="KZ451932">
    <property type="protein sequence ID" value="PKA61272.1"/>
    <property type="molecule type" value="Genomic_DNA"/>
</dbReference>
<evidence type="ECO:0000313" key="7">
    <source>
        <dbReference type="EMBL" id="PKA61272.1"/>
    </source>
</evidence>
<organism evidence="7 8">
    <name type="scientific">Apostasia shenzhenica</name>
    <dbReference type="NCBI Taxonomy" id="1088818"/>
    <lineage>
        <taxon>Eukaryota</taxon>
        <taxon>Viridiplantae</taxon>
        <taxon>Streptophyta</taxon>
        <taxon>Embryophyta</taxon>
        <taxon>Tracheophyta</taxon>
        <taxon>Spermatophyta</taxon>
        <taxon>Magnoliopsida</taxon>
        <taxon>Liliopsida</taxon>
        <taxon>Asparagales</taxon>
        <taxon>Orchidaceae</taxon>
        <taxon>Apostasioideae</taxon>
        <taxon>Apostasia</taxon>
    </lineage>
</organism>
<proteinExistence type="predicted"/>
<evidence type="ECO:0000256" key="5">
    <source>
        <dbReference type="SAM" id="MobiDB-lite"/>
    </source>
</evidence>
<comment type="subcellular location">
    <subcellularLocation>
        <location evidence="1">Cytoplasmic vesicle</location>
        <location evidence="1">Clathrin-coated vesicle</location>
    </subcellularLocation>
    <subcellularLocation>
        <location evidence="2">Golgi apparatus</location>
        <location evidence="2">trans-Golgi network</location>
    </subcellularLocation>
</comment>
<gene>
    <name evidence="7" type="ORF">AXF42_Ash006169</name>
</gene>
<dbReference type="InterPro" id="IPR002014">
    <property type="entry name" value="VHS_dom"/>
</dbReference>
<dbReference type="InterPro" id="IPR013809">
    <property type="entry name" value="ENTH"/>
</dbReference>
<dbReference type="InterPro" id="IPR016024">
    <property type="entry name" value="ARM-type_fold"/>
</dbReference>
<feature type="compositionally biased region" description="Polar residues" evidence="5">
    <location>
        <begin position="257"/>
        <end position="269"/>
    </location>
</feature>
<dbReference type="SMART" id="SM00288">
    <property type="entry name" value="VHS"/>
    <property type="match status" value="1"/>
</dbReference>
<name>A0A2I0B0E1_9ASPA</name>
<dbReference type="GO" id="GO:0030136">
    <property type="term" value="C:clathrin-coated vesicle"/>
    <property type="evidence" value="ECO:0007669"/>
    <property type="project" value="UniProtKB-SubCell"/>
</dbReference>
<evidence type="ECO:0000256" key="3">
    <source>
        <dbReference type="ARBA" id="ARBA00023034"/>
    </source>
</evidence>